<dbReference type="OrthoDB" id="9813771at2"/>
<dbReference type="KEGG" id="medw:NCTC10132_01223"/>
<dbReference type="SUPFAM" id="SSF54211">
    <property type="entry name" value="Ribosomal protein S5 domain 2-like"/>
    <property type="match status" value="1"/>
</dbReference>
<organism evidence="3 4">
    <name type="scientific">Mycoplasmopsis edwardii</name>
    <dbReference type="NCBI Taxonomy" id="53558"/>
    <lineage>
        <taxon>Bacteria</taxon>
        <taxon>Bacillati</taxon>
        <taxon>Mycoplasmatota</taxon>
        <taxon>Mycoplasmoidales</taxon>
        <taxon>Metamycoplasmataceae</taxon>
        <taxon>Mycoplasmopsis</taxon>
    </lineage>
</organism>
<gene>
    <name evidence="3" type="primary">yigZ</name>
    <name evidence="3" type="ORF">NCTC10132_01223</name>
</gene>
<dbReference type="Pfam" id="PF01205">
    <property type="entry name" value="Impact_N"/>
    <property type="match status" value="1"/>
</dbReference>
<protein>
    <submittedName>
        <fullName evidence="3">Proline dipeptidase pepQ</fullName>
    </submittedName>
</protein>
<dbReference type="PANTHER" id="PTHR16301">
    <property type="entry name" value="IMPACT-RELATED"/>
    <property type="match status" value="1"/>
</dbReference>
<dbReference type="Gene3D" id="3.30.230.30">
    <property type="entry name" value="Impact, N-terminal domain"/>
    <property type="match status" value="1"/>
</dbReference>
<evidence type="ECO:0000256" key="1">
    <source>
        <dbReference type="ARBA" id="ARBA00007665"/>
    </source>
</evidence>
<dbReference type="EMBL" id="LS991951">
    <property type="protein sequence ID" value="SYV97852.1"/>
    <property type="molecule type" value="Genomic_DNA"/>
</dbReference>
<comment type="similarity">
    <text evidence="1">Belongs to the IMPACT family.</text>
</comment>
<feature type="domain" description="Impact N-terminal" evidence="2">
    <location>
        <begin position="11"/>
        <end position="116"/>
    </location>
</feature>
<dbReference type="GO" id="GO:0005737">
    <property type="term" value="C:cytoplasm"/>
    <property type="evidence" value="ECO:0007669"/>
    <property type="project" value="TreeGrafter"/>
</dbReference>
<keyword evidence="4" id="KW-1185">Reference proteome</keyword>
<dbReference type="GO" id="GO:0006446">
    <property type="term" value="P:regulation of translational initiation"/>
    <property type="evidence" value="ECO:0007669"/>
    <property type="project" value="TreeGrafter"/>
</dbReference>
<evidence type="ECO:0000313" key="3">
    <source>
        <dbReference type="EMBL" id="SYV97852.1"/>
    </source>
</evidence>
<dbReference type="InterPro" id="IPR020568">
    <property type="entry name" value="Ribosomal_Su5_D2-typ_SF"/>
</dbReference>
<sequence>MTNKSFEIIIKKSRFISYVFPIKDKNEIKPIIAELAKENKKARHVCYAYRLIIDGVENAGFNDDGEPKHTAGKPIYDILRIKELDNVLVVVIRYFGGIMLGAGGLTRAYRESAKIAIEDYIKQ</sequence>
<name>A0A3B0PM19_9BACT</name>
<reference evidence="4" key="1">
    <citation type="submission" date="2018-06" db="EMBL/GenBank/DDBJ databases">
        <authorList>
            <consortium name="Pathogen Informatics"/>
        </authorList>
    </citation>
    <scope>NUCLEOTIDE SEQUENCE [LARGE SCALE GENOMIC DNA]</scope>
    <source>
        <strain evidence="4">NCTC10132</strain>
    </source>
</reference>
<dbReference type="InterPro" id="IPR036956">
    <property type="entry name" value="Impact_N_sf"/>
</dbReference>
<dbReference type="InterPro" id="IPR023582">
    <property type="entry name" value="Impact"/>
</dbReference>
<evidence type="ECO:0000313" key="4">
    <source>
        <dbReference type="Proteomes" id="UP000257559"/>
    </source>
</evidence>
<dbReference type="PANTHER" id="PTHR16301:SF20">
    <property type="entry name" value="IMPACT FAMILY MEMBER YIGZ"/>
    <property type="match status" value="1"/>
</dbReference>
<dbReference type="InterPro" id="IPR001498">
    <property type="entry name" value="Impact_N"/>
</dbReference>
<dbReference type="Proteomes" id="UP000257559">
    <property type="component" value="Chromosome"/>
</dbReference>
<proteinExistence type="inferred from homology"/>
<dbReference type="AlphaFoldDB" id="A0A3B0PM19"/>
<dbReference type="RefSeq" id="WP_117275712.1">
    <property type="nucleotide sequence ID" value="NZ_LS991951.1"/>
</dbReference>
<accession>A0A3B0PM19</accession>
<evidence type="ECO:0000259" key="2">
    <source>
        <dbReference type="Pfam" id="PF01205"/>
    </source>
</evidence>